<dbReference type="EMBL" id="NGJK01000032">
    <property type="protein sequence ID" value="RAP03219.1"/>
    <property type="molecule type" value="Genomic_DNA"/>
</dbReference>
<sequence>MKYIDINGKLIRKDPIYYIQDLFNFPEYDGDIDRLYEFLIKIEEETTIHIINTGCMTPLLFEVLKKVSDKSKYISVEVD</sequence>
<dbReference type="RefSeq" id="WP_011406284.1">
    <property type="nucleotide sequence ID" value="NZ_CATZXA010000141.1"/>
</dbReference>
<organism evidence="1 2">
    <name type="scientific">Methanosphaera stadtmanae</name>
    <dbReference type="NCBI Taxonomy" id="2317"/>
    <lineage>
        <taxon>Archaea</taxon>
        <taxon>Methanobacteriati</taxon>
        <taxon>Methanobacteriota</taxon>
        <taxon>Methanomada group</taxon>
        <taxon>Methanobacteria</taxon>
        <taxon>Methanobacteriales</taxon>
        <taxon>Methanobacteriaceae</taxon>
        <taxon>Methanosphaera</taxon>
    </lineage>
</organism>
<reference evidence="1 2" key="1">
    <citation type="submission" date="2017-05" db="EMBL/GenBank/DDBJ databases">
        <title>Host range expansion of the Methanosphaera genus to humans and monogastric animals involves recent and extensive reduction in genome content.</title>
        <authorList>
            <person name="Hoedt E.C."/>
            <person name="Volmer J.G."/>
            <person name="Parks D.H."/>
            <person name="Rosewarne C.P."/>
            <person name="Denman S.E."/>
            <person name="Mcsweeney C.S."/>
            <person name="O Cuiv P."/>
            <person name="Hugenholtz P."/>
            <person name="Tyson G.W."/>
            <person name="Morrison M."/>
        </authorList>
    </citation>
    <scope>NUCLEOTIDE SEQUENCE [LARGE SCALE GENOMIC DNA]</scope>
    <source>
        <strain evidence="1 2">PA5</strain>
    </source>
</reference>
<proteinExistence type="predicted"/>
<name>A0A328Q8R4_9EURY</name>
<dbReference type="GeneID" id="3855835"/>
<evidence type="ECO:0000313" key="2">
    <source>
        <dbReference type="Proteomes" id="UP000248557"/>
    </source>
</evidence>
<accession>A0A328Q8R4</accession>
<dbReference type="AlphaFoldDB" id="A0A328Q8R4"/>
<dbReference type="Proteomes" id="UP000248557">
    <property type="component" value="Unassembled WGS sequence"/>
</dbReference>
<comment type="caution">
    <text evidence="1">The sequence shown here is derived from an EMBL/GenBank/DDBJ whole genome shotgun (WGS) entry which is preliminary data.</text>
</comment>
<protein>
    <submittedName>
        <fullName evidence="1">Uncharacterized protein</fullName>
    </submittedName>
</protein>
<evidence type="ECO:0000313" key="1">
    <source>
        <dbReference type="EMBL" id="RAP03219.1"/>
    </source>
</evidence>
<gene>
    <name evidence="1" type="ORF">CA615_03330</name>
</gene>